<reference evidence="3" key="1">
    <citation type="submission" date="2015-05" db="EMBL/GenBank/DDBJ databases">
        <authorList>
            <person name="Wang D.B."/>
            <person name="Wang M."/>
        </authorList>
    </citation>
    <scope>NUCLEOTIDE SEQUENCE</scope>
    <source>
        <strain evidence="3">36-1</strain>
    </source>
</reference>
<gene>
    <name evidence="3" type="ORF">PCL_12594</name>
    <name evidence="2" type="ORF">Purlil1_8731</name>
</gene>
<evidence type="ECO:0000313" key="2">
    <source>
        <dbReference type="EMBL" id="KAK4086997.1"/>
    </source>
</evidence>
<sequence>MIQGHGTPSWPVPRPASGGPRRRASALPLPIEIDAANEPLAGDEDDWRRAKASRVSRSRRLERPRRPSLSTGHDSGHCSDGQCACAGLAGGHSLSPAVTSPVQQGTLDGGVDGEAALGWATAIGASDDLVRNVLVVSNRRNQIR</sequence>
<dbReference type="AlphaFoldDB" id="A0A2U3E9Q0"/>
<organism evidence="3 4">
    <name type="scientific">Purpureocillium lilacinum</name>
    <name type="common">Paecilomyces lilacinus</name>
    <dbReference type="NCBI Taxonomy" id="33203"/>
    <lineage>
        <taxon>Eukaryota</taxon>
        <taxon>Fungi</taxon>
        <taxon>Dikarya</taxon>
        <taxon>Ascomycota</taxon>
        <taxon>Pezizomycotina</taxon>
        <taxon>Sordariomycetes</taxon>
        <taxon>Hypocreomycetidae</taxon>
        <taxon>Hypocreales</taxon>
        <taxon>Ophiocordycipitaceae</taxon>
        <taxon>Purpureocillium</taxon>
    </lineage>
</organism>
<comment type="caution">
    <text evidence="3">The sequence shown here is derived from an EMBL/GenBank/DDBJ whole genome shotgun (WGS) entry which is preliminary data.</text>
</comment>
<proteinExistence type="predicted"/>
<feature type="compositionally biased region" description="Polar residues" evidence="1">
    <location>
        <begin position="96"/>
        <end position="106"/>
    </location>
</feature>
<dbReference type="EMBL" id="LCWV01000008">
    <property type="protein sequence ID" value="PWI71226.1"/>
    <property type="molecule type" value="Genomic_DNA"/>
</dbReference>
<dbReference type="Proteomes" id="UP001287286">
    <property type="component" value="Unassembled WGS sequence"/>
</dbReference>
<dbReference type="Proteomes" id="UP000245956">
    <property type="component" value="Unassembled WGS sequence"/>
</dbReference>
<reference evidence="2" key="3">
    <citation type="submission" date="2023-11" db="EMBL/GenBank/DDBJ databases">
        <authorList>
            <person name="Beijen E."/>
            <person name="Ohm R.A."/>
        </authorList>
    </citation>
    <scope>NUCLEOTIDE SEQUENCE</scope>
    <source>
        <strain evidence="2">CBS 150709</strain>
    </source>
</reference>
<reference evidence="2 5" key="4">
    <citation type="journal article" date="2024" name="Microbiol. Resour. Announc.">
        <title>Genome annotations for the ascomycete fungi Trichoderma harzianum, Trichoderma aggressivum, and Purpureocillium lilacinum.</title>
        <authorList>
            <person name="Beijen E.P.W."/>
            <person name="Ohm R.A."/>
        </authorList>
    </citation>
    <scope>NUCLEOTIDE SEQUENCE [LARGE SCALE GENOMIC DNA]</scope>
    <source>
        <strain evidence="2 5">CBS 150709</strain>
    </source>
</reference>
<protein>
    <submittedName>
        <fullName evidence="3">Uncharacterized protein</fullName>
    </submittedName>
</protein>
<accession>A0A2U3E9Q0</accession>
<evidence type="ECO:0000313" key="4">
    <source>
        <dbReference type="Proteomes" id="UP000245956"/>
    </source>
</evidence>
<keyword evidence="5" id="KW-1185">Reference proteome</keyword>
<name>A0A2U3E9Q0_PURLI</name>
<evidence type="ECO:0000256" key="1">
    <source>
        <dbReference type="SAM" id="MobiDB-lite"/>
    </source>
</evidence>
<dbReference type="EMBL" id="JAWRVI010000036">
    <property type="protein sequence ID" value="KAK4086997.1"/>
    <property type="molecule type" value="Genomic_DNA"/>
</dbReference>
<feature type="region of interest" description="Disordered" evidence="1">
    <location>
        <begin position="89"/>
        <end position="108"/>
    </location>
</feature>
<evidence type="ECO:0000313" key="3">
    <source>
        <dbReference type="EMBL" id="PWI71226.1"/>
    </source>
</evidence>
<reference evidence="3 4" key="2">
    <citation type="journal article" date="2016" name="Front. Microbiol.">
        <title>Genome and transcriptome sequences reveal the specific parasitism of the nematophagous Purpureocillium lilacinum 36-1.</title>
        <authorList>
            <person name="Xie J."/>
            <person name="Li S."/>
            <person name="Mo C."/>
            <person name="Xiao X."/>
            <person name="Peng D."/>
            <person name="Wang G."/>
            <person name="Xiao Y."/>
        </authorList>
    </citation>
    <scope>NUCLEOTIDE SEQUENCE [LARGE SCALE GENOMIC DNA]</scope>
    <source>
        <strain evidence="3 4">36-1</strain>
    </source>
</reference>
<evidence type="ECO:0000313" key="5">
    <source>
        <dbReference type="Proteomes" id="UP001287286"/>
    </source>
</evidence>
<feature type="region of interest" description="Disordered" evidence="1">
    <location>
        <begin position="1"/>
        <end position="82"/>
    </location>
</feature>